<reference evidence="8 9" key="1">
    <citation type="submission" date="2024-10" db="EMBL/GenBank/DDBJ databases">
        <title>The Natural Products Discovery Center: Release of the First 8490 Sequenced Strains for Exploring Actinobacteria Biosynthetic Diversity.</title>
        <authorList>
            <person name="Kalkreuter E."/>
            <person name="Kautsar S.A."/>
            <person name="Yang D."/>
            <person name="Bader C.D."/>
            <person name="Teijaro C.N."/>
            <person name="Fluegel L."/>
            <person name="Davis C.M."/>
            <person name="Simpson J.R."/>
            <person name="Lauterbach L."/>
            <person name="Steele A.D."/>
            <person name="Gui C."/>
            <person name="Meng S."/>
            <person name="Li G."/>
            <person name="Viehrig K."/>
            <person name="Ye F."/>
            <person name="Su P."/>
            <person name="Kiefer A.F."/>
            <person name="Nichols A."/>
            <person name="Cepeda A.J."/>
            <person name="Yan W."/>
            <person name="Fan B."/>
            <person name="Jiang Y."/>
            <person name="Adhikari A."/>
            <person name="Zheng C.-J."/>
            <person name="Schuster L."/>
            <person name="Cowan T.M."/>
            <person name="Smanski M.J."/>
            <person name="Chevrette M.G."/>
            <person name="De Carvalho L.P.S."/>
            <person name="Shen B."/>
        </authorList>
    </citation>
    <scope>NUCLEOTIDE SEQUENCE [LARGE SCALE GENOMIC DNA]</scope>
    <source>
        <strain evidence="8 9">NPDC019377</strain>
    </source>
</reference>
<feature type="compositionally biased region" description="Gly residues" evidence="6">
    <location>
        <begin position="311"/>
        <end position="324"/>
    </location>
</feature>
<keyword evidence="2" id="KW-0805">Transcription regulation</keyword>
<dbReference type="Pfam" id="PF00126">
    <property type="entry name" value="HTH_1"/>
    <property type="match status" value="1"/>
</dbReference>
<dbReference type="Pfam" id="PF03466">
    <property type="entry name" value="LysR_substrate"/>
    <property type="match status" value="1"/>
</dbReference>
<evidence type="ECO:0000313" key="8">
    <source>
        <dbReference type="EMBL" id="MFI2231770.1"/>
    </source>
</evidence>
<dbReference type="EMBL" id="JBIRYL010000004">
    <property type="protein sequence ID" value="MFI2231770.1"/>
    <property type="molecule type" value="Genomic_DNA"/>
</dbReference>
<comment type="caution">
    <text evidence="8">The sequence shown here is derived from an EMBL/GenBank/DDBJ whole genome shotgun (WGS) entry which is preliminary data.</text>
</comment>
<evidence type="ECO:0000256" key="4">
    <source>
        <dbReference type="ARBA" id="ARBA00023159"/>
    </source>
</evidence>
<name>A0ABW7W0R4_9NOCA</name>
<keyword evidence="3" id="KW-0238">DNA-binding</keyword>
<dbReference type="Proteomes" id="UP001611494">
    <property type="component" value="Unassembled WGS sequence"/>
</dbReference>
<dbReference type="SUPFAM" id="SSF46785">
    <property type="entry name" value="Winged helix' DNA-binding domain"/>
    <property type="match status" value="1"/>
</dbReference>
<evidence type="ECO:0000256" key="2">
    <source>
        <dbReference type="ARBA" id="ARBA00023015"/>
    </source>
</evidence>
<dbReference type="PANTHER" id="PTHR30346:SF0">
    <property type="entry name" value="HCA OPERON TRANSCRIPTIONAL ACTIVATOR HCAR"/>
    <property type="match status" value="1"/>
</dbReference>
<dbReference type="InterPro" id="IPR036390">
    <property type="entry name" value="WH_DNA-bd_sf"/>
</dbReference>
<dbReference type="Gene3D" id="3.40.190.10">
    <property type="entry name" value="Periplasmic binding protein-like II"/>
    <property type="match status" value="2"/>
</dbReference>
<evidence type="ECO:0000256" key="5">
    <source>
        <dbReference type="ARBA" id="ARBA00023163"/>
    </source>
</evidence>
<protein>
    <submittedName>
        <fullName evidence="8">LysR family transcriptional regulator</fullName>
    </submittedName>
</protein>
<organism evidence="8 9">
    <name type="scientific">Nocardia testacea</name>
    <dbReference type="NCBI Taxonomy" id="248551"/>
    <lineage>
        <taxon>Bacteria</taxon>
        <taxon>Bacillati</taxon>
        <taxon>Actinomycetota</taxon>
        <taxon>Actinomycetes</taxon>
        <taxon>Mycobacteriales</taxon>
        <taxon>Nocardiaceae</taxon>
        <taxon>Nocardia</taxon>
    </lineage>
</organism>
<gene>
    <name evidence="8" type="ORF">ACH49Z_18165</name>
</gene>
<dbReference type="Gene3D" id="1.10.10.10">
    <property type="entry name" value="Winged helix-like DNA-binding domain superfamily/Winged helix DNA-binding domain"/>
    <property type="match status" value="1"/>
</dbReference>
<keyword evidence="9" id="KW-1185">Reference proteome</keyword>
<comment type="similarity">
    <text evidence="1">Belongs to the LysR transcriptional regulatory family.</text>
</comment>
<proteinExistence type="inferred from homology"/>
<evidence type="ECO:0000259" key="7">
    <source>
        <dbReference type="PROSITE" id="PS50931"/>
    </source>
</evidence>
<keyword evidence="4" id="KW-0010">Activator</keyword>
<evidence type="ECO:0000256" key="6">
    <source>
        <dbReference type="SAM" id="MobiDB-lite"/>
    </source>
</evidence>
<sequence length="324" mass="35387">MSDLPVRELECLLVLAEELHFGRTAQRLRISQSRVSQLVAALERKIGTQLVARTSRRVELTDSGAAFVDSVRPTYTRLIELVDNARQEARRATPVRIGFQGLAYETITWTLARFTEENPGVALSLRELPLGDPFGALLTGDIDAAVALLPVREPGLAVAFAFPPAPRMLAVSRDHPLSRAQRIDAEALADVDLVSVDGPAPRYWRDVHFPRFTPLGKQIAGTVRVATLQEGMTLAATGRYAMLTCRPVAERNQRADLRYVRVTGFDEESRMALIWRSAQRPAHLTKLAALLGALPEIAESTGQRAREQAGRPGGDTGDPRGGGA</sequence>
<dbReference type="PRINTS" id="PR00039">
    <property type="entry name" value="HTHLYSR"/>
</dbReference>
<dbReference type="InterPro" id="IPR000847">
    <property type="entry name" value="LysR_HTH_N"/>
</dbReference>
<dbReference type="InterPro" id="IPR005119">
    <property type="entry name" value="LysR_subst-bd"/>
</dbReference>
<accession>A0ABW7W0R4</accession>
<evidence type="ECO:0000313" key="9">
    <source>
        <dbReference type="Proteomes" id="UP001611494"/>
    </source>
</evidence>
<evidence type="ECO:0000256" key="3">
    <source>
        <dbReference type="ARBA" id="ARBA00023125"/>
    </source>
</evidence>
<feature type="region of interest" description="Disordered" evidence="6">
    <location>
        <begin position="299"/>
        <end position="324"/>
    </location>
</feature>
<dbReference type="RefSeq" id="WP_397063124.1">
    <property type="nucleotide sequence ID" value="NZ_JBIRYL010000004.1"/>
</dbReference>
<keyword evidence="5" id="KW-0804">Transcription</keyword>
<evidence type="ECO:0000256" key="1">
    <source>
        <dbReference type="ARBA" id="ARBA00009437"/>
    </source>
</evidence>
<dbReference type="PANTHER" id="PTHR30346">
    <property type="entry name" value="TRANSCRIPTIONAL DUAL REGULATOR HCAR-RELATED"/>
    <property type="match status" value="1"/>
</dbReference>
<dbReference type="SUPFAM" id="SSF53850">
    <property type="entry name" value="Periplasmic binding protein-like II"/>
    <property type="match status" value="1"/>
</dbReference>
<dbReference type="InterPro" id="IPR036388">
    <property type="entry name" value="WH-like_DNA-bd_sf"/>
</dbReference>
<feature type="domain" description="HTH lysR-type" evidence="7">
    <location>
        <begin position="4"/>
        <end position="61"/>
    </location>
</feature>
<dbReference type="PROSITE" id="PS50931">
    <property type="entry name" value="HTH_LYSR"/>
    <property type="match status" value="1"/>
</dbReference>